<evidence type="ECO:0000256" key="5">
    <source>
        <dbReference type="ARBA" id="ARBA00022679"/>
    </source>
</evidence>
<reference evidence="9" key="1">
    <citation type="submission" date="2013-02" db="EMBL/GenBank/DDBJ databases">
        <title>Genomic Cooperation Between Trypanosomatids and Their Bacterial Endosymbionts in the Synthesis of Essential Amino Acids Heavily Influenced by Multiple Lateral Gene Transfer Events.</title>
        <authorList>
            <person name="Alves J.M.P."/>
            <person name="Klein C."/>
            <person name="Maia da Silva F."/>
            <person name="Costa Martins A.G."/>
            <person name="Serrano M.G."/>
            <person name="Buck G.A."/>
            <person name="Vasconcelos A.T.R."/>
            <person name="France-Sagot M."/>
            <person name="Teixeira M.M.G."/>
            <person name="Motta M.C.M."/>
            <person name="Camargo E.P."/>
        </authorList>
    </citation>
    <scope>NUCLEOTIDE SEQUENCE</scope>
</reference>
<evidence type="ECO:0000256" key="6">
    <source>
        <dbReference type="ARBA" id="ARBA00022898"/>
    </source>
</evidence>
<dbReference type="PRINTS" id="PR00799">
    <property type="entry name" value="TRANSAMINASE"/>
</dbReference>
<keyword evidence="6" id="KW-0663">Pyridoxal phosphate</keyword>
<dbReference type="InterPro" id="IPR015424">
    <property type="entry name" value="PyrdxlP-dep_Trfase"/>
</dbReference>
<dbReference type="PROSITE" id="PS00105">
    <property type="entry name" value="AA_TRANSFER_CLASS_1"/>
    <property type="match status" value="1"/>
</dbReference>
<evidence type="ECO:0000256" key="4">
    <source>
        <dbReference type="ARBA" id="ARBA00022576"/>
    </source>
</evidence>
<dbReference type="InterPro" id="IPR015422">
    <property type="entry name" value="PyrdxlP-dep_Trfase_small"/>
</dbReference>
<dbReference type="InterPro" id="IPR015421">
    <property type="entry name" value="PyrdxlP-dep_Trfase_major"/>
</dbReference>
<evidence type="ECO:0000259" key="8">
    <source>
        <dbReference type="Pfam" id="PF00155"/>
    </source>
</evidence>
<dbReference type="GO" id="GO:0004069">
    <property type="term" value="F:L-aspartate:2-oxoglutarate aminotransferase activity"/>
    <property type="evidence" value="ECO:0007669"/>
    <property type="project" value="UniProtKB-EC"/>
</dbReference>
<comment type="miscellaneous">
    <text evidence="7">In eukaryotes there are cytoplasmic, mitochondrial and chloroplastic isozymes.</text>
</comment>
<dbReference type="Pfam" id="PF00155">
    <property type="entry name" value="Aminotran_1_2"/>
    <property type="match status" value="1"/>
</dbReference>
<dbReference type="PANTHER" id="PTHR11879:SF55">
    <property type="entry name" value="GLUTAMATE OXALOACETATE TRANSAMINASE 1, ISOFORM B"/>
    <property type="match status" value="1"/>
</dbReference>
<dbReference type="SUPFAM" id="SSF53383">
    <property type="entry name" value="PLP-dependent transferases"/>
    <property type="match status" value="1"/>
</dbReference>
<evidence type="ECO:0000256" key="7">
    <source>
        <dbReference type="RuleBase" id="RU000480"/>
    </source>
</evidence>
<dbReference type="FunFam" id="3.40.640.10:FF:000066">
    <property type="entry name" value="Aspartate aminotransferase"/>
    <property type="match status" value="1"/>
</dbReference>
<proteinExistence type="inferred from homology"/>
<comment type="catalytic activity">
    <reaction evidence="7">
        <text>L-aspartate + 2-oxoglutarate = oxaloacetate + L-glutamate</text>
        <dbReference type="Rhea" id="RHEA:21824"/>
        <dbReference type="ChEBI" id="CHEBI:16452"/>
        <dbReference type="ChEBI" id="CHEBI:16810"/>
        <dbReference type="ChEBI" id="CHEBI:29985"/>
        <dbReference type="ChEBI" id="CHEBI:29991"/>
        <dbReference type="EC" id="2.6.1.1"/>
    </reaction>
</comment>
<feature type="domain" description="Aminotransferase class I/classII large" evidence="8">
    <location>
        <begin position="30"/>
        <end position="389"/>
    </location>
</feature>
<dbReference type="PANTHER" id="PTHR11879">
    <property type="entry name" value="ASPARTATE AMINOTRANSFERASE"/>
    <property type="match status" value="1"/>
</dbReference>
<dbReference type="Gene3D" id="3.40.640.10">
    <property type="entry name" value="Type I PLP-dependent aspartate aminotransferase-like (Major domain)"/>
    <property type="match status" value="1"/>
</dbReference>
<comment type="subunit">
    <text evidence="3 7">Homodimer.</text>
</comment>
<organism evidence="9">
    <name type="scientific">Angomonas desouzai</name>
    <dbReference type="NCBI Taxonomy" id="59800"/>
    <lineage>
        <taxon>Eukaryota</taxon>
        <taxon>Discoba</taxon>
        <taxon>Euglenozoa</taxon>
        <taxon>Kinetoplastea</taxon>
        <taxon>Metakinetoplastina</taxon>
        <taxon>Trypanosomatida</taxon>
        <taxon>Trypanosomatidae</taxon>
        <taxon>Strigomonadinae</taxon>
        <taxon>Angomonas</taxon>
    </lineage>
</organism>
<dbReference type="GO" id="GO:0030170">
    <property type="term" value="F:pyridoxal phosphate binding"/>
    <property type="evidence" value="ECO:0007669"/>
    <property type="project" value="InterPro"/>
</dbReference>
<dbReference type="InterPro" id="IPR000796">
    <property type="entry name" value="Asp_trans"/>
</dbReference>
<keyword evidence="5 7" id="KW-0808">Transferase</keyword>
<dbReference type="AlphaFoldDB" id="U5KLZ7"/>
<evidence type="ECO:0000256" key="3">
    <source>
        <dbReference type="ARBA" id="ARBA00011738"/>
    </source>
</evidence>
<keyword evidence="4 7" id="KW-0032">Aminotransferase</keyword>
<dbReference type="InterPro" id="IPR004839">
    <property type="entry name" value="Aminotransferase_I/II_large"/>
</dbReference>
<comment type="similarity">
    <text evidence="2">Belongs to the class-I pyridoxal-phosphate-dependent aminotransferase family.</text>
</comment>
<evidence type="ECO:0000313" key="9">
    <source>
        <dbReference type="EMBL" id="AGT02761.1"/>
    </source>
</evidence>
<dbReference type="SMR" id="U5KLZ7"/>
<dbReference type="Gene3D" id="3.90.1150.10">
    <property type="entry name" value="Aspartate Aminotransferase, domain 1"/>
    <property type="match status" value="1"/>
</dbReference>
<comment type="cofactor">
    <cofactor evidence="1">
        <name>pyridoxal 5'-phosphate</name>
        <dbReference type="ChEBI" id="CHEBI:597326"/>
    </cofactor>
</comment>
<dbReference type="EMBL" id="KC584033">
    <property type="protein sequence ID" value="AGT02761.1"/>
    <property type="molecule type" value="Genomic_DNA"/>
</dbReference>
<dbReference type="EC" id="2.6.1.1" evidence="7"/>
<dbReference type="CDD" id="cd00609">
    <property type="entry name" value="AAT_like"/>
    <property type="match status" value="1"/>
</dbReference>
<sequence length="403" mass="44707">MSSPYSAVKLLPPDPIFDLAAKAKAATGEKANLVIGAYRDEEGRPYPLPVVRKAEAIILEKQMDHEYQPIAGHPGLIKASMELLYGECYSEEHCAGVQTLSGTGAVCFAAKLLQTIIPDATPVYFSDPTWANHYGIFQQARFTNLQKYRYYDAKEVDLDFAGYKEDILAAPDRSVFVLHSCAHNPTGVDPTHAQWDELADLFQQKQHYIIFDSAYQGYASGSLEEDAYAPRLFAKKGLHFLVAQSYSKNLGLYGERVGVVSAYTANAAEGKAVVSQLCDIVRKTYSNPPAYGARITHLILTDPTLRQEWEEQLAGMAQRIKAMRKAVYDELIRLQTPGKWEHVIKQIGMFSYLGLTPEESKYCQDQNVFILTSGRANMAGLTESTAVLLAKTIDAAVRKFRGA</sequence>
<evidence type="ECO:0000256" key="2">
    <source>
        <dbReference type="ARBA" id="ARBA00007441"/>
    </source>
</evidence>
<evidence type="ECO:0000256" key="1">
    <source>
        <dbReference type="ARBA" id="ARBA00001933"/>
    </source>
</evidence>
<protein>
    <recommendedName>
        <fullName evidence="7">Aspartate aminotransferase</fullName>
        <ecNumber evidence="7">2.6.1.1</ecNumber>
    </recommendedName>
</protein>
<accession>U5KLZ7</accession>
<name>U5KLZ7_9TRYP</name>
<dbReference type="GO" id="GO:0006520">
    <property type="term" value="P:amino acid metabolic process"/>
    <property type="evidence" value="ECO:0007669"/>
    <property type="project" value="InterPro"/>
</dbReference>
<dbReference type="InterPro" id="IPR004838">
    <property type="entry name" value="NHTrfase_class1_PyrdxlP-BS"/>
</dbReference>